<feature type="compositionally biased region" description="Low complexity" evidence="1">
    <location>
        <begin position="639"/>
        <end position="648"/>
    </location>
</feature>
<accession>A0A8H7WCA5</accession>
<evidence type="ECO:0000313" key="5">
    <source>
        <dbReference type="EMBL" id="KAG4422203.1"/>
    </source>
</evidence>
<feature type="domain" description="DUF7100" evidence="3">
    <location>
        <begin position="6"/>
        <end position="338"/>
    </location>
</feature>
<proteinExistence type="predicted"/>
<evidence type="ECO:0000313" key="6">
    <source>
        <dbReference type="Proteomes" id="UP000664132"/>
    </source>
</evidence>
<dbReference type="Pfam" id="PF23391">
    <property type="entry name" value="DUF7100"/>
    <property type="match status" value="1"/>
</dbReference>
<protein>
    <recommendedName>
        <fullName evidence="7">WD40 repeat protein</fullName>
    </recommendedName>
</protein>
<evidence type="ECO:0000259" key="3">
    <source>
        <dbReference type="Pfam" id="PF23391"/>
    </source>
</evidence>
<evidence type="ECO:0008006" key="7">
    <source>
        <dbReference type="Google" id="ProtNLM"/>
    </source>
</evidence>
<dbReference type="AlphaFoldDB" id="A0A8H7WCA5"/>
<dbReference type="InterPro" id="IPR055527">
    <property type="entry name" value="DUF7101"/>
</dbReference>
<dbReference type="InterPro" id="IPR055525">
    <property type="entry name" value="DUF7099"/>
</dbReference>
<name>A0A8H7WCA5_9HELO</name>
<dbReference type="Proteomes" id="UP000664132">
    <property type="component" value="Unassembled WGS sequence"/>
</dbReference>
<evidence type="ECO:0000259" key="2">
    <source>
        <dbReference type="Pfam" id="PF23388"/>
    </source>
</evidence>
<dbReference type="Pfam" id="PF23388">
    <property type="entry name" value="DUF7099"/>
    <property type="match status" value="1"/>
</dbReference>
<dbReference type="SUPFAM" id="SSF82171">
    <property type="entry name" value="DPP6 N-terminal domain-like"/>
    <property type="match status" value="1"/>
</dbReference>
<dbReference type="Pfam" id="PF23392">
    <property type="entry name" value="DUF7101"/>
    <property type="match status" value="1"/>
</dbReference>
<feature type="domain" description="DUF7099" evidence="2">
    <location>
        <begin position="646"/>
        <end position="1010"/>
    </location>
</feature>
<dbReference type="OrthoDB" id="5321461at2759"/>
<sequence length="1072" mass="119049">MAGPASSSMFTRLANAYRLLSLRSDIDNIILELLGQFSLEKIYCDGDKDTYQNLVITLLAQLNTIFHVQRLSLPSEIQPVGWYLGFLASWEVTLRSVEFVLQVVVEGRESLWEARLLRDKYLPKLLLNALRVLILHPKIPSNQKAKDRRDRFARIHRSLERVFDSYPGPESFLLLICKEVTDSLRTEPNGLALPPRMRSELPNLASELYPLPDCLSSQYVANIVPQDGFPGNWLAQFMALRDVSHFIVGASVQYAMNRETRDMRLQSSAARTRNAVLHALENMRIPAHLSKVDLLANFSDTFRIILPDTLSLTRRGSTEGLGDENDIDAIDALCSWLSDRQVVNRVSDREMVHSISEVTRSIELLDDPSGKARAARPRVFVFNCEACHIVGESQLKDSGRMFTPSSRGTSEICLPAQSKCLVCGDEVSFMRELTFAKGAWELLKPLESNADTINVERHLPTQFQMASPKVETGIPFHPGYSNILREGRQRSVGAESSSHPPSRIQIPDPSFTDRSRSMPKAFVLSQHSPGLGKRTEVPRADLTPSEELTSSDGANYFDTPGTSNPPQKSPSNVGDVVSPLSPVLTPQTGSQSRLQSISTVSFEPELSQKARTLPSAPPPEKGKSRWRSKLTSSRKDSAKTSGDSSSLSSTTLECQKLDEISLKNLVSSSKISRGKSGKNINVAISQNSSYILFWTQASINIWDVGASSPILGRAVLTESNCVLAAVTKVHLAYIIGTRDQKLTLRIVNLIQPSVPMIEYRMPSSPWCHSICIDPKENHVVVGFDNSTVRFFNTAKSEEPREERLHIRNHRDCRQCPPIDTLSFSSDGLVLIGSTRSPKNGMIQIYTWRFPFEETQELATCRYQVPLHESEDNGVSSAIFRSGVGGEENLIFISTWTQSGVPVLVQPQGGHRSEIRSDSSTHQGKLGNRIQCAAFSPTGGELAIVNDKGHLYHISNLNASPMEVKRIATSKELTTRSDAFAMTFMKLPDEEAIVMAWADSSKAIGYVKKVPVRYSQDTLNTPMPMTPSTPGFLQSQHYELPSEGREIPRPPVELSVTEVPAPLKIIKGYPRDK</sequence>
<evidence type="ECO:0000256" key="1">
    <source>
        <dbReference type="SAM" id="MobiDB-lite"/>
    </source>
</evidence>
<gene>
    <name evidence="5" type="ORF">IFR04_004709</name>
</gene>
<comment type="caution">
    <text evidence="5">The sequence shown here is derived from an EMBL/GenBank/DDBJ whole genome shotgun (WGS) entry which is preliminary data.</text>
</comment>
<dbReference type="InterPro" id="IPR055526">
    <property type="entry name" value="DUF7100"/>
</dbReference>
<dbReference type="Gene3D" id="2.130.10.10">
    <property type="entry name" value="YVTN repeat-like/Quinoprotein amine dehydrogenase"/>
    <property type="match status" value="1"/>
</dbReference>
<feature type="compositionally biased region" description="Polar residues" evidence="1">
    <location>
        <begin position="560"/>
        <end position="572"/>
    </location>
</feature>
<feature type="domain" description="DUF7101" evidence="4">
    <location>
        <begin position="349"/>
        <end position="443"/>
    </location>
</feature>
<organism evidence="5 6">
    <name type="scientific">Cadophora malorum</name>
    <dbReference type="NCBI Taxonomy" id="108018"/>
    <lineage>
        <taxon>Eukaryota</taxon>
        <taxon>Fungi</taxon>
        <taxon>Dikarya</taxon>
        <taxon>Ascomycota</taxon>
        <taxon>Pezizomycotina</taxon>
        <taxon>Leotiomycetes</taxon>
        <taxon>Helotiales</taxon>
        <taxon>Ploettnerulaceae</taxon>
        <taxon>Cadophora</taxon>
    </lineage>
</organism>
<dbReference type="EMBL" id="JAFJYH010000053">
    <property type="protein sequence ID" value="KAG4422203.1"/>
    <property type="molecule type" value="Genomic_DNA"/>
</dbReference>
<reference evidence="5" key="1">
    <citation type="submission" date="2021-02" db="EMBL/GenBank/DDBJ databases">
        <title>Genome sequence Cadophora malorum strain M34.</title>
        <authorList>
            <person name="Stefanovic E."/>
            <person name="Vu D."/>
            <person name="Scully C."/>
            <person name="Dijksterhuis J."/>
            <person name="Roader J."/>
            <person name="Houbraken J."/>
        </authorList>
    </citation>
    <scope>NUCLEOTIDE SEQUENCE</scope>
    <source>
        <strain evidence="5">M34</strain>
    </source>
</reference>
<dbReference type="InterPro" id="IPR015943">
    <property type="entry name" value="WD40/YVTN_repeat-like_dom_sf"/>
</dbReference>
<feature type="region of interest" description="Disordered" evidence="1">
    <location>
        <begin position="489"/>
        <end position="648"/>
    </location>
</feature>
<feature type="compositionally biased region" description="Polar residues" evidence="1">
    <location>
        <begin position="584"/>
        <end position="601"/>
    </location>
</feature>
<evidence type="ECO:0000259" key="4">
    <source>
        <dbReference type="Pfam" id="PF23392"/>
    </source>
</evidence>
<keyword evidence="6" id="KW-1185">Reference proteome</keyword>